<protein>
    <submittedName>
        <fullName evidence="1">Uncharacterized protein</fullName>
    </submittedName>
</protein>
<dbReference type="AlphaFoldDB" id="A0A314UQ01"/>
<keyword evidence="2" id="KW-1185">Reference proteome</keyword>
<reference evidence="1 2" key="1">
    <citation type="submission" date="2018-02" db="EMBL/GenBank/DDBJ databases">
        <title>Draft genome of wild Prunus yedoensis var. nudiflora.</title>
        <authorList>
            <person name="Baek S."/>
            <person name="Kim J.-H."/>
            <person name="Choi K."/>
            <person name="Kim G.-B."/>
            <person name="Cho A."/>
            <person name="Jang H."/>
            <person name="Shin C.-H."/>
            <person name="Yu H.-J."/>
            <person name="Mun J.-H."/>
        </authorList>
    </citation>
    <scope>NUCLEOTIDE SEQUENCE [LARGE SCALE GENOMIC DNA]</scope>
    <source>
        <strain evidence="2">cv. Jeju island</strain>
        <tissue evidence="1">Leaf</tissue>
    </source>
</reference>
<comment type="caution">
    <text evidence="1">The sequence shown here is derived from an EMBL/GenBank/DDBJ whole genome shotgun (WGS) entry which is preliminary data.</text>
</comment>
<accession>A0A314UQ01</accession>
<evidence type="ECO:0000313" key="2">
    <source>
        <dbReference type="Proteomes" id="UP000250321"/>
    </source>
</evidence>
<dbReference type="OrthoDB" id="1919336at2759"/>
<sequence length="265" mass="29437">MQHFTFMQQNFEQPTHFASSLSSSLHYNLGFWSSMAEDMQFDQSIQSPNTVMPSTLLQLSGFLSGDTIEVKGDTGNLKFSVQFSVQKKHTPDHQNHSLLNSLDANACYPENHFSENSSFSSFMTPNAVQEVKDHQSASKGNEVIESIATRNIVTRLRSGVISPVNYFPPISSGRSLMRPCCGGSEKSRKKNRGKLDVFERVLRRHSSPIKPCTSYSFFVMATWGVVKSSSFGETIVRGDGYEGQCKVQDAMHAVDGKATQSTAKR</sequence>
<gene>
    <name evidence="1" type="ORF">Pyn_38539</name>
</gene>
<dbReference type="Proteomes" id="UP000250321">
    <property type="component" value="Unassembled WGS sequence"/>
</dbReference>
<dbReference type="EMBL" id="PJQY01003260">
    <property type="protein sequence ID" value="PQM38948.1"/>
    <property type="molecule type" value="Genomic_DNA"/>
</dbReference>
<evidence type="ECO:0000313" key="1">
    <source>
        <dbReference type="EMBL" id="PQM38948.1"/>
    </source>
</evidence>
<name>A0A314UQ01_PRUYE</name>
<proteinExistence type="predicted"/>
<organism evidence="1 2">
    <name type="scientific">Prunus yedoensis var. nudiflora</name>
    <dbReference type="NCBI Taxonomy" id="2094558"/>
    <lineage>
        <taxon>Eukaryota</taxon>
        <taxon>Viridiplantae</taxon>
        <taxon>Streptophyta</taxon>
        <taxon>Embryophyta</taxon>
        <taxon>Tracheophyta</taxon>
        <taxon>Spermatophyta</taxon>
        <taxon>Magnoliopsida</taxon>
        <taxon>eudicotyledons</taxon>
        <taxon>Gunneridae</taxon>
        <taxon>Pentapetalae</taxon>
        <taxon>rosids</taxon>
        <taxon>fabids</taxon>
        <taxon>Rosales</taxon>
        <taxon>Rosaceae</taxon>
        <taxon>Amygdaloideae</taxon>
        <taxon>Amygdaleae</taxon>
        <taxon>Prunus</taxon>
    </lineage>
</organism>